<dbReference type="InterPro" id="IPR023088">
    <property type="entry name" value="PDEase"/>
</dbReference>
<evidence type="ECO:0000256" key="1">
    <source>
        <dbReference type="ARBA" id="ARBA00022723"/>
    </source>
</evidence>
<evidence type="ECO:0000256" key="7">
    <source>
        <dbReference type="SAM" id="Coils"/>
    </source>
</evidence>
<feature type="binding site" evidence="5">
    <location>
        <position position="444"/>
    </location>
    <ligand>
        <name>Zn(2+)</name>
        <dbReference type="ChEBI" id="CHEBI:29105"/>
        <label>2</label>
    </ligand>
</feature>
<evidence type="ECO:0000256" key="4">
    <source>
        <dbReference type="PIRSR" id="PIRSR623088-2"/>
    </source>
</evidence>
<dbReference type="PROSITE" id="PS00126">
    <property type="entry name" value="PDEASE_I_1"/>
    <property type="match status" value="1"/>
</dbReference>
<keyword evidence="2 6" id="KW-0378">Hydrolase</keyword>
<keyword evidence="1 5" id="KW-0479">Metal-binding</keyword>
<feature type="compositionally biased region" description="Basic and acidic residues" evidence="8">
    <location>
        <begin position="1"/>
        <end position="11"/>
    </location>
</feature>
<feature type="binding site" evidence="5">
    <location>
        <position position="443"/>
    </location>
    <ligand>
        <name>Zn(2+)</name>
        <dbReference type="ChEBI" id="CHEBI:29105"/>
        <label>1</label>
    </ligand>
</feature>
<dbReference type="GO" id="GO:0007165">
    <property type="term" value="P:signal transduction"/>
    <property type="evidence" value="ECO:0007669"/>
    <property type="project" value="InterPro"/>
</dbReference>
<evidence type="ECO:0000259" key="10">
    <source>
        <dbReference type="PROSITE" id="PS51845"/>
    </source>
</evidence>
<evidence type="ECO:0000256" key="8">
    <source>
        <dbReference type="SAM" id="MobiDB-lite"/>
    </source>
</evidence>
<keyword evidence="9" id="KW-1133">Transmembrane helix</keyword>
<feature type="transmembrane region" description="Helical" evidence="9">
    <location>
        <begin position="126"/>
        <end position="145"/>
    </location>
</feature>
<dbReference type="EMBL" id="CAMPGE010030156">
    <property type="protein sequence ID" value="CAI2387661.1"/>
    <property type="molecule type" value="Genomic_DNA"/>
</dbReference>
<comment type="caution">
    <text evidence="11">The sequence shown here is derived from an EMBL/GenBank/DDBJ whole genome shotgun (WGS) entry which is preliminary data.</text>
</comment>
<feature type="binding site" evidence="4">
    <location>
        <position position="556"/>
    </location>
    <ligand>
        <name>AMP</name>
        <dbReference type="ChEBI" id="CHEBI:456215"/>
    </ligand>
</feature>
<evidence type="ECO:0000256" key="9">
    <source>
        <dbReference type="SAM" id="Phobius"/>
    </source>
</evidence>
<keyword evidence="9" id="KW-0812">Transmembrane</keyword>
<name>A0AAD1YBE7_EUPCR</name>
<feature type="coiled-coil region" evidence="7">
    <location>
        <begin position="643"/>
        <end position="670"/>
    </location>
</feature>
<feature type="transmembrane region" description="Helical" evidence="9">
    <location>
        <begin position="188"/>
        <end position="207"/>
    </location>
</feature>
<keyword evidence="12" id="KW-1185">Reference proteome</keyword>
<feature type="transmembrane region" description="Helical" evidence="9">
    <location>
        <begin position="157"/>
        <end position="176"/>
    </location>
</feature>
<feature type="binding site" evidence="4">
    <location>
        <begin position="401"/>
        <end position="405"/>
    </location>
    <ligand>
        <name>AMP</name>
        <dbReference type="ChEBI" id="CHEBI:456215"/>
    </ligand>
</feature>
<comment type="cofactor">
    <cofactor evidence="6">
        <name>a divalent metal cation</name>
        <dbReference type="ChEBI" id="CHEBI:60240"/>
    </cofactor>
    <text evidence="6">Binds 2 divalent metal cations per subunit. Site 1 may preferentially bind zinc ions, while site 2 has a preference for magnesium and/or manganese ions.</text>
</comment>
<keyword evidence="9" id="KW-0472">Membrane</keyword>
<dbReference type="PROSITE" id="PS51845">
    <property type="entry name" value="PDEASE_I_2"/>
    <property type="match status" value="1"/>
</dbReference>
<feature type="domain" description="PDEase" evidence="10">
    <location>
        <begin position="326"/>
        <end position="650"/>
    </location>
</feature>
<dbReference type="GO" id="GO:0004114">
    <property type="term" value="F:3',5'-cyclic-nucleotide phosphodiesterase activity"/>
    <property type="evidence" value="ECO:0007669"/>
    <property type="project" value="InterPro"/>
</dbReference>
<dbReference type="SUPFAM" id="SSF109604">
    <property type="entry name" value="HD-domain/PDEase-like"/>
    <property type="match status" value="1"/>
</dbReference>
<dbReference type="AlphaFoldDB" id="A0AAD1YBE7"/>
<feature type="active site" description="Proton donor" evidence="3">
    <location>
        <position position="401"/>
    </location>
</feature>
<dbReference type="PRINTS" id="PR00387">
    <property type="entry name" value="PDIESTERASE1"/>
</dbReference>
<evidence type="ECO:0000256" key="3">
    <source>
        <dbReference type="PIRSR" id="PIRSR623088-1"/>
    </source>
</evidence>
<dbReference type="InterPro" id="IPR003607">
    <property type="entry name" value="HD/PDEase_dom"/>
</dbReference>
<comment type="similarity">
    <text evidence="6">Belongs to the cyclic nucleotide phosphodiesterase family.</text>
</comment>
<evidence type="ECO:0000313" key="11">
    <source>
        <dbReference type="EMBL" id="CAI2387661.1"/>
    </source>
</evidence>
<reference evidence="11" key="1">
    <citation type="submission" date="2023-07" db="EMBL/GenBank/DDBJ databases">
        <authorList>
            <consortium name="AG Swart"/>
            <person name="Singh M."/>
            <person name="Singh A."/>
            <person name="Seah K."/>
            <person name="Emmerich C."/>
        </authorList>
    </citation>
    <scope>NUCLEOTIDE SEQUENCE</scope>
    <source>
        <strain evidence="11">DP1</strain>
    </source>
</reference>
<dbReference type="InterPro" id="IPR023174">
    <property type="entry name" value="PDEase_CS"/>
</dbReference>
<feature type="region of interest" description="Disordered" evidence="8">
    <location>
        <begin position="1"/>
        <end position="99"/>
    </location>
</feature>
<dbReference type="Proteomes" id="UP001295684">
    <property type="component" value="Unassembled WGS sequence"/>
</dbReference>
<dbReference type="GO" id="GO:0046872">
    <property type="term" value="F:metal ion binding"/>
    <property type="evidence" value="ECO:0007669"/>
    <property type="project" value="UniProtKB-KW"/>
</dbReference>
<gene>
    <name evidence="11" type="ORF">ECRASSUSDP1_LOCUS29295</name>
</gene>
<sequence>MDKHGPRDNKTLGDSTMNDSSNLTRKKNDLKAFVHPKRGDSQKWPSLESQPISDSKDNEDVDSSDLRLNTPKEEAKSDNMMPIPEEDPERRVTSKRSSIAAPSKILEKAKSNLVKQKSEKITPFETFRIVIGITYILMFIAILAVEENVYQSEGATLAIQIIELLFLATIALDRIVDLLVKNKNPLSLYYSSLLIPIILVLTIWTILDMTDKQEFRELGAYRFCRVILIVIKFDESKFILQYYFGHYIPQIHSNMANSVPGIYGFCSECGSKTKTLPTIHKDFKNKKLKKDKFCINSSVLAVHKRRDSYHIRHKIKDKVQKYDFERELSLTRKAKNILHKVDRFEFDMFELSKATNGNELITLSTYLLNRHNLFVTCAIDPVIYLNFITQIQDGYCDIAYHNKCHGADVCRLSYYYATRHGLMEKAKLSELDLATLIIGGGIHDYGHQGYNNSFLIETQHSWALRYNDVSVCENHHVAAAFQMIREDKKCNIFEHMSSSEYRDLRKKLTQVVISTDMALHNTHLNEMKEILGDECFDIDSNKNKMFLMEMCLHASDLTNPTKQWHESQKWACLVYEEFFVQGDAELELGIPVSSMTDRLNTNIATAQLGFIDFVIKPTFEVWSQYLSSAKIHLDTLLANRRKWEDMEEECELLKENGNQLLERFDELEQNEPSSREGNIRPPSQGNTCIIDDLVEQNIEIIEDSV</sequence>
<dbReference type="Pfam" id="PF00233">
    <property type="entry name" value="PDEase_I"/>
    <property type="match status" value="1"/>
</dbReference>
<dbReference type="InterPro" id="IPR036971">
    <property type="entry name" value="PDEase_catalytic_dom_sf"/>
</dbReference>
<feature type="binding site" evidence="5">
    <location>
        <position position="405"/>
    </location>
    <ligand>
        <name>Zn(2+)</name>
        <dbReference type="ChEBI" id="CHEBI:29105"/>
        <label>1</label>
    </ligand>
</feature>
<protein>
    <recommendedName>
        <fullName evidence="6">Phosphodiesterase</fullName>
        <ecNumber evidence="6">3.1.4.-</ecNumber>
    </recommendedName>
</protein>
<evidence type="ECO:0000313" key="12">
    <source>
        <dbReference type="Proteomes" id="UP001295684"/>
    </source>
</evidence>
<feature type="compositionally biased region" description="Basic and acidic residues" evidence="8">
    <location>
        <begin position="26"/>
        <end position="41"/>
    </location>
</feature>
<keyword evidence="7" id="KW-0175">Coiled coil</keyword>
<dbReference type="InterPro" id="IPR002073">
    <property type="entry name" value="PDEase_catalytic_dom"/>
</dbReference>
<feature type="compositionally biased region" description="Polar residues" evidence="8">
    <location>
        <begin position="12"/>
        <end position="23"/>
    </location>
</feature>
<dbReference type="EC" id="3.1.4.-" evidence="6"/>
<evidence type="ECO:0000256" key="2">
    <source>
        <dbReference type="ARBA" id="ARBA00022801"/>
    </source>
</evidence>
<dbReference type="CDD" id="cd00077">
    <property type="entry name" value="HDc"/>
    <property type="match status" value="1"/>
</dbReference>
<feature type="binding site" evidence="4">
    <location>
        <position position="444"/>
    </location>
    <ligand>
        <name>AMP</name>
        <dbReference type="ChEBI" id="CHEBI:456215"/>
    </ligand>
</feature>
<proteinExistence type="inferred from homology"/>
<feature type="binding site" evidence="5">
    <location>
        <position position="556"/>
    </location>
    <ligand>
        <name>Zn(2+)</name>
        <dbReference type="ChEBI" id="CHEBI:29105"/>
        <label>1</label>
    </ligand>
</feature>
<evidence type="ECO:0000256" key="5">
    <source>
        <dbReference type="PIRSR" id="PIRSR623088-3"/>
    </source>
</evidence>
<evidence type="ECO:0000256" key="6">
    <source>
        <dbReference type="RuleBase" id="RU363067"/>
    </source>
</evidence>
<dbReference type="PANTHER" id="PTHR11347">
    <property type="entry name" value="CYCLIC NUCLEOTIDE PHOSPHODIESTERASE"/>
    <property type="match status" value="1"/>
</dbReference>
<accession>A0AAD1YBE7</accession>
<feature type="binding site" evidence="5">
    <location>
        <position position="444"/>
    </location>
    <ligand>
        <name>Zn(2+)</name>
        <dbReference type="ChEBI" id="CHEBI:29105"/>
        <label>1</label>
    </ligand>
</feature>
<dbReference type="Gene3D" id="1.10.1300.10">
    <property type="entry name" value="3'5'-cyclic nucleotide phosphodiesterase, catalytic domain"/>
    <property type="match status" value="1"/>
</dbReference>
<feature type="binding site" evidence="4">
    <location>
        <position position="607"/>
    </location>
    <ligand>
        <name>AMP</name>
        <dbReference type="ChEBI" id="CHEBI:456215"/>
    </ligand>
</feature>
<organism evidence="11 12">
    <name type="scientific">Euplotes crassus</name>
    <dbReference type="NCBI Taxonomy" id="5936"/>
    <lineage>
        <taxon>Eukaryota</taxon>
        <taxon>Sar</taxon>
        <taxon>Alveolata</taxon>
        <taxon>Ciliophora</taxon>
        <taxon>Intramacronucleata</taxon>
        <taxon>Spirotrichea</taxon>
        <taxon>Hypotrichia</taxon>
        <taxon>Euplotida</taxon>
        <taxon>Euplotidae</taxon>
        <taxon>Moneuplotes</taxon>
    </lineage>
</organism>
<feature type="compositionally biased region" description="Polar residues" evidence="8">
    <location>
        <begin position="43"/>
        <end position="53"/>
    </location>
</feature>